<evidence type="ECO:0000313" key="2">
    <source>
        <dbReference type="Proteomes" id="UP001610728"/>
    </source>
</evidence>
<dbReference type="GeneID" id="98120814"/>
<sequence length="217" mass="24087">MAIFSLVAGYTHRTRTSINRYGATPCTISESCARRIGATLHPVEKPHRFKGFNKHKGPMVTHDATFDLALVFKDESKSLLRTLTAAVIPDGAMPGDVTLGLSLHSKWEMQYCENYEVKLGGPFKEERGEKELSLMKLKKLGRSAATADDEPSVNVVELEEVAMFIKEFPELFAPTGRKVARVKNTAHRILTGQARPIKARASRFFVGVTPASMIRQL</sequence>
<name>A0ABR4MA22_9PEZI</name>
<protein>
    <submittedName>
        <fullName evidence="1">Uncharacterized protein</fullName>
    </submittedName>
</protein>
<gene>
    <name evidence="1" type="ORF">HOO65_080077</name>
</gene>
<evidence type="ECO:0000313" key="1">
    <source>
        <dbReference type="EMBL" id="KAL2885127.1"/>
    </source>
</evidence>
<dbReference type="RefSeq" id="XP_070856308.1">
    <property type="nucleotide sequence ID" value="XM_071001422.1"/>
</dbReference>
<accession>A0ABR4MA22</accession>
<reference evidence="1 2" key="1">
    <citation type="submission" date="2020-05" db="EMBL/GenBank/DDBJ databases">
        <title>Ceratocystis lukuohia genome.</title>
        <authorList>
            <person name="Harrington T.C."/>
            <person name="Kim K."/>
            <person name="Mayers C.G."/>
        </authorList>
    </citation>
    <scope>NUCLEOTIDE SEQUENCE [LARGE SCALE GENOMIC DNA]</scope>
    <source>
        <strain evidence="1 2">C4212</strain>
    </source>
</reference>
<comment type="caution">
    <text evidence="1">The sequence shown here is derived from an EMBL/GenBank/DDBJ whole genome shotgun (WGS) entry which is preliminary data.</text>
</comment>
<dbReference type="EMBL" id="JABSNW010000008">
    <property type="protein sequence ID" value="KAL2885127.1"/>
    <property type="molecule type" value="Genomic_DNA"/>
</dbReference>
<proteinExistence type="predicted"/>
<organism evidence="1 2">
    <name type="scientific">Ceratocystis lukuohia</name>
    <dbReference type="NCBI Taxonomy" id="2019550"/>
    <lineage>
        <taxon>Eukaryota</taxon>
        <taxon>Fungi</taxon>
        <taxon>Dikarya</taxon>
        <taxon>Ascomycota</taxon>
        <taxon>Pezizomycotina</taxon>
        <taxon>Sordariomycetes</taxon>
        <taxon>Hypocreomycetidae</taxon>
        <taxon>Microascales</taxon>
        <taxon>Ceratocystidaceae</taxon>
        <taxon>Ceratocystis</taxon>
    </lineage>
</organism>
<dbReference type="Proteomes" id="UP001610728">
    <property type="component" value="Unassembled WGS sequence"/>
</dbReference>
<keyword evidence="2" id="KW-1185">Reference proteome</keyword>